<dbReference type="PANTHER" id="PTHR30221">
    <property type="entry name" value="SMALL-CONDUCTANCE MECHANOSENSITIVE CHANNEL"/>
    <property type="match status" value="1"/>
</dbReference>
<feature type="transmembrane region" description="Helical" evidence="6">
    <location>
        <begin position="56"/>
        <end position="79"/>
    </location>
</feature>
<comment type="function">
    <text evidence="6">Mechanosensitive channel that participates in the regulation of osmotic pressure changes within the cell, opening in response to stretch forces in the membrane lipid bilayer, without the need for other proteins. Contributes to normal resistance to hypoosmotic shock. Forms an ion channel of 1.0 nanosiemens conductance with a slight preference for anions.</text>
</comment>
<evidence type="ECO:0000313" key="8">
    <source>
        <dbReference type="EMBL" id="GJD46663.1"/>
    </source>
</evidence>
<keyword evidence="9" id="KW-1185">Reference proteome</keyword>
<dbReference type="Pfam" id="PF00924">
    <property type="entry name" value="MS_channel_2nd"/>
    <property type="match status" value="1"/>
</dbReference>
<dbReference type="SUPFAM" id="SSF82861">
    <property type="entry name" value="Mechanosensitive channel protein MscS (YggB), transmembrane region"/>
    <property type="match status" value="1"/>
</dbReference>
<protein>
    <recommendedName>
        <fullName evidence="6">Small-conductance mechanosensitive channel</fullName>
    </recommendedName>
</protein>
<dbReference type="PANTHER" id="PTHR30221:SF1">
    <property type="entry name" value="SMALL-CONDUCTANCE MECHANOSENSITIVE CHANNEL"/>
    <property type="match status" value="1"/>
</dbReference>
<dbReference type="InterPro" id="IPR023408">
    <property type="entry name" value="MscS_beta-dom_sf"/>
</dbReference>
<dbReference type="Gene3D" id="2.30.30.60">
    <property type="match status" value="1"/>
</dbReference>
<dbReference type="SUPFAM" id="SSF50182">
    <property type="entry name" value="Sm-like ribonucleoproteins"/>
    <property type="match status" value="1"/>
</dbReference>
<keyword evidence="6" id="KW-0813">Transport</keyword>
<comment type="similarity">
    <text evidence="2 6">Belongs to the MscS (TC 1.A.23) family.</text>
</comment>
<comment type="subcellular location">
    <subcellularLocation>
        <location evidence="6">Cell inner membrane</location>
        <topology evidence="6">Multi-pass membrane protein</topology>
    </subcellularLocation>
    <subcellularLocation>
        <location evidence="1">Membrane</location>
        <topology evidence="1">Multi-pass membrane protein</topology>
    </subcellularLocation>
</comment>
<dbReference type="InterPro" id="IPR010920">
    <property type="entry name" value="LSM_dom_sf"/>
</dbReference>
<evidence type="ECO:0000256" key="2">
    <source>
        <dbReference type="ARBA" id="ARBA00008017"/>
    </source>
</evidence>
<dbReference type="InterPro" id="IPR006685">
    <property type="entry name" value="MscS_channel_2nd"/>
</dbReference>
<name>A0ABQ4QN44_9HYPH</name>
<gene>
    <name evidence="8" type="ORF">AFCDBAGC_4546</name>
</gene>
<evidence type="ECO:0000256" key="4">
    <source>
        <dbReference type="ARBA" id="ARBA00022989"/>
    </source>
</evidence>
<keyword evidence="6" id="KW-0407">Ion channel</keyword>
<dbReference type="EMBL" id="BPQG01000083">
    <property type="protein sequence ID" value="GJD46663.1"/>
    <property type="molecule type" value="Genomic_DNA"/>
</dbReference>
<feature type="transmembrane region" description="Helical" evidence="6">
    <location>
        <begin position="85"/>
        <end position="105"/>
    </location>
</feature>
<dbReference type="Proteomes" id="UP001055117">
    <property type="component" value="Unassembled WGS sequence"/>
</dbReference>
<organism evidence="8 9">
    <name type="scientific">Methylobacterium cerastii</name>
    <dbReference type="NCBI Taxonomy" id="932741"/>
    <lineage>
        <taxon>Bacteria</taxon>
        <taxon>Pseudomonadati</taxon>
        <taxon>Pseudomonadota</taxon>
        <taxon>Alphaproteobacteria</taxon>
        <taxon>Hyphomicrobiales</taxon>
        <taxon>Methylobacteriaceae</taxon>
        <taxon>Methylobacterium</taxon>
    </lineage>
</organism>
<feature type="domain" description="Mechanosensitive ion channel MscS" evidence="7">
    <location>
        <begin position="107"/>
        <end position="173"/>
    </location>
</feature>
<dbReference type="RefSeq" id="WP_238273005.1">
    <property type="nucleotide sequence ID" value="NZ_BPQG01000083.1"/>
</dbReference>
<keyword evidence="3 6" id="KW-0812">Transmembrane</keyword>
<comment type="caution">
    <text evidence="8">The sequence shown here is derived from an EMBL/GenBank/DDBJ whole genome shotgun (WGS) entry which is preliminary data.</text>
</comment>
<keyword evidence="6" id="KW-0997">Cell inner membrane</keyword>
<proteinExistence type="inferred from homology"/>
<feature type="transmembrane region" description="Helical" evidence="6">
    <location>
        <begin position="23"/>
        <end position="44"/>
    </location>
</feature>
<keyword evidence="6" id="KW-0406">Ion transport</keyword>
<comment type="subunit">
    <text evidence="6">Homoheptamer.</text>
</comment>
<sequence>MATAQDVQDGGVQLVHSFQDIRFWEIGLIVAGTWAAIWLVRSTFPYLAERGPSRLRLYLLAAVPIARLLLMVLAIVWIVPIVFNITLQNFLVIAGAASVAIGFAFKDYVSSLIAGVVALVERPYRPGDWVKIGSDYGEVRNVGLRAILLQTPDDNAVTVPHSTIWTDRITNANDGAETLQCVADFYLLPRHDGALVRALLKDVALTSPFLNYGKSVRVVLHEEPWGTHYKLRAYPFDMRDQFAFVSDLTVRGKLAIADAGAMEAVALTPSSTI</sequence>
<reference evidence="8 9" key="1">
    <citation type="journal article" date="2021" name="Front. Microbiol.">
        <title>Comprehensive Comparative Genomics and Phenotyping of Methylobacterium Species.</title>
        <authorList>
            <person name="Alessa O."/>
            <person name="Ogura Y."/>
            <person name="Fujitani Y."/>
            <person name="Takami H."/>
            <person name="Hayashi T."/>
            <person name="Sahin N."/>
            <person name="Tani A."/>
        </authorList>
    </citation>
    <scope>NUCLEOTIDE SEQUENCE [LARGE SCALE GENOMIC DNA]</scope>
    <source>
        <strain evidence="8 9">DSM 23679</strain>
    </source>
</reference>
<comment type="caution">
    <text evidence="6">Lacks conserved residue(s) required for the propagation of feature annotation.</text>
</comment>
<evidence type="ECO:0000259" key="7">
    <source>
        <dbReference type="Pfam" id="PF00924"/>
    </source>
</evidence>
<dbReference type="Gene3D" id="1.10.287.1260">
    <property type="match status" value="1"/>
</dbReference>
<dbReference type="InterPro" id="IPR011014">
    <property type="entry name" value="MscS_channel_TM-2"/>
</dbReference>
<evidence type="ECO:0000313" key="9">
    <source>
        <dbReference type="Proteomes" id="UP001055117"/>
    </source>
</evidence>
<evidence type="ECO:0000256" key="5">
    <source>
        <dbReference type="ARBA" id="ARBA00023136"/>
    </source>
</evidence>
<keyword evidence="4 6" id="KW-1133">Transmembrane helix</keyword>
<keyword evidence="5 6" id="KW-0472">Membrane</keyword>
<evidence type="ECO:0000256" key="3">
    <source>
        <dbReference type="ARBA" id="ARBA00022692"/>
    </source>
</evidence>
<dbReference type="InterPro" id="IPR045275">
    <property type="entry name" value="MscS_archaea/bacteria_type"/>
</dbReference>
<keyword evidence="6" id="KW-1003">Cell membrane</keyword>
<evidence type="ECO:0000256" key="6">
    <source>
        <dbReference type="RuleBase" id="RU369025"/>
    </source>
</evidence>
<evidence type="ECO:0000256" key="1">
    <source>
        <dbReference type="ARBA" id="ARBA00004141"/>
    </source>
</evidence>
<accession>A0ABQ4QN44</accession>